<protein>
    <submittedName>
        <fullName evidence="1">Uncharacterized protein</fullName>
    </submittedName>
</protein>
<name>A0ACC0WF76_9STRA</name>
<dbReference type="EMBL" id="CM047581">
    <property type="protein sequence ID" value="KAI9917037.1"/>
    <property type="molecule type" value="Genomic_DNA"/>
</dbReference>
<dbReference type="Proteomes" id="UP001163321">
    <property type="component" value="Chromosome 2"/>
</dbReference>
<sequence length="291" mass="32416">MDLRFTQATEEQQKSNVVEDGGGNTSACAPITPTDRAADDEGDAGDEAKGSAAAGDVAMVGWSMTLAGTEDRIRPGIDSQEDRTEESKSDDDEREDEEKRRRLDRLHNWPRAKPSKAKSDVWTHFTKYLHGKMNSVAVCEICRSEVEIGDSGSTTNLRAHLRAYHRDKLEELTAKKVAEMDVFVSKAGQFYFRDLLLKWIVMTHHPLSVIHNQNFAAMIGCAKKVGACIPSYNTMEQRLDEIKIVVQSEIVDILDGKAVAITSDCWTSVTQEAYISLTVHFIDHTWKLVGA</sequence>
<reference evidence="1 2" key="1">
    <citation type="journal article" date="2022" name="bioRxiv">
        <title>The genome of the oomycete Peronosclerospora sorghi, a cosmopolitan pathogen of maize and sorghum, is inflated with dispersed pseudogenes.</title>
        <authorList>
            <person name="Fletcher K."/>
            <person name="Martin F."/>
            <person name="Isakeit T."/>
            <person name="Cavanaugh K."/>
            <person name="Magill C."/>
            <person name="Michelmore R."/>
        </authorList>
    </citation>
    <scope>NUCLEOTIDE SEQUENCE [LARGE SCALE GENOMIC DNA]</scope>
    <source>
        <strain evidence="1">P6</strain>
    </source>
</reference>
<accession>A0ACC0WF76</accession>
<evidence type="ECO:0000313" key="2">
    <source>
        <dbReference type="Proteomes" id="UP001163321"/>
    </source>
</evidence>
<gene>
    <name evidence="1" type="ORF">PsorP6_016879</name>
</gene>
<comment type="caution">
    <text evidence="1">The sequence shown here is derived from an EMBL/GenBank/DDBJ whole genome shotgun (WGS) entry which is preliminary data.</text>
</comment>
<keyword evidence="2" id="KW-1185">Reference proteome</keyword>
<proteinExistence type="predicted"/>
<organism evidence="1 2">
    <name type="scientific">Peronosclerospora sorghi</name>
    <dbReference type="NCBI Taxonomy" id="230839"/>
    <lineage>
        <taxon>Eukaryota</taxon>
        <taxon>Sar</taxon>
        <taxon>Stramenopiles</taxon>
        <taxon>Oomycota</taxon>
        <taxon>Peronosporomycetes</taxon>
        <taxon>Peronosporales</taxon>
        <taxon>Peronosporaceae</taxon>
        <taxon>Peronosclerospora</taxon>
    </lineage>
</organism>
<evidence type="ECO:0000313" key="1">
    <source>
        <dbReference type="EMBL" id="KAI9917037.1"/>
    </source>
</evidence>